<evidence type="ECO:0000313" key="1">
    <source>
        <dbReference type="EMBL" id="EGI64526.1"/>
    </source>
</evidence>
<dbReference type="AlphaFoldDB" id="F4WMP9"/>
<gene>
    <name evidence="1" type="ORF">G5I_07033</name>
</gene>
<dbReference type="EMBL" id="GL888218">
    <property type="protein sequence ID" value="EGI64526.1"/>
    <property type="molecule type" value="Genomic_DNA"/>
</dbReference>
<evidence type="ECO:0000313" key="2">
    <source>
        <dbReference type="Proteomes" id="UP000007755"/>
    </source>
</evidence>
<keyword evidence="2" id="KW-1185">Reference proteome</keyword>
<proteinExistence type="predicted"/>
<dbReference type="InParanoid" id="F4WMP9"/>
<sequence length="168" mass="19274">MQTRPESTFRTELDWNKKDKKCINEILNGDAYVFAKIVKKIEMDGRFSSVDTLKKGTQSCRSCHVLTKIYKTCEQPPRRAKQRNHIDPEHIRATADGAQLFHNNNARHSYTRFRSVDSSFRTIDPHYMPAAGRGASLYSAIRPFAVNTHASYLDPTATNSHEIWIDLC</sequence>
<name>F4WMP9_ACREC</name>
<reference evidence="1" key="1">
    <citation type="submission" date="2011-02" db="EMBL/GenBank/DDBJ databases">
        <title>The genome of the leaf-cutting ant Acromyrmex echinatior suggests key adaptations to social evolution and fungus farming.</title>
        <authorList>
            <person name="Nygaard S."/>
            <person name="Zhang G."/>
        </authorList>
    </citation>
    <scope>NUCLEOTIDE SEQUENCE</scope>
</reference>
<accession>F4WMP9</accession>
<protein>
    <submittedName>
        <fullName evidence="1">Uncharacterized protein</fullName>
    </submittedName>
</protein>
<dbReference type="Proteomes" id="UP000007755">
    <property type="component" value="Unassembled WGS sequence"/>
</dbReference>
<organism evidence="2">
    <name type="scientific">Acromyrmex echinatior</name>
    <name type="common">Panamanian leafcutter ant</name>
    <name type="synonym">Acromyrmex octospinosus echinatior</name>
    <dbReference type="NCBI Taxonomy" id="103372"/>
    <lineage>
        <taxon>Eukaryota</taxon>
        <taxon>Metazoa</taxon>
        <taxon>Ecdysozoa</taxon>
        <taxon>Arthropoda</taxon>
        <taxon>Hexapoda</taxon>
        <taxon>Insecta</taxon>
        <taxon>Pterygota</taxon>
        <taxon>Neoptera</taxon>
        <taxon>Endopterygota</taxon>
        <taxon>Hymenoptera</taxon>
        <taxon>Apocrita</taxon>
        <taxon>Aculeata</taxon>
        <taxon>Formicoidea</taxon>
        <taxon>Formicidae</taxon>
        <taxon>Myrmicinae</taxon>
        <taxon>Acromyrmex</taxon>
    </lineage>
</organism>